<dbReference type="STRING" id="309803.CTN_1838"/>
<proteinExistence type="predicted"/>
<protein>
    <submittedName>
        <fullName evidence="1">Uncharacterized protein</fullName>
    </submittedName>
</protein>
<sequence length="128" mass="15043">MTRNGFLLILLVVALFLFLTDLSFKSERREFTRLPSFGVSVHTPWKSTVERIKNELNGSILVNEILKEVTDVDYYPEWKSFVFKDLESFEKAMKVVKRETGRSVSVEKTEENVEYFSEEGMYFILKVK</sequence>
<gene>
    <name evidence="1" type="ordered locus">CTN_1838</name>
</gene>
<name>B9KAN1_THENN</name>
<dbReference type="Proteomes" id="UP000000445">
    <property type="component" value="Chromosome"/>
</dbReference>
<accession>B9KAN1</accession>
<dbReference type="EMBL" id="CP000916">
    <property type="protein sequence ID" value="ACM24014.1"/>
    <property type="molecule type" value="Genomic_DNA"/>
</dbReference>
<dbReference type="RefSeq" id="WP_015920250.1">
    <property type="nucleotide sequence ID" value="NC_011978.1"/>
</dbReference>
<reference evidence="1 2" key="1">
    <citation type="journal article" date="2009" name="Biosci. Biotechnol. Biochem.">
        <title>WeGAS: a web-based microbial genome annotation system.</title>
        <authorList>
            <person name="Lee D."/>
            <person name="Seo H."/>
            <person name="Park C."/>
            <person name="Park K."/>
        </authorList>
    </citation>
    <scope>NUCLEOTIDE SEQUENCE [LARGE SCALE GENOMIC DNA]</scope>
    <source>
        <strain evidence="2">ATCC 49049 / DSM 4359 / NBRC 107923 / NS-E</strain>
    </source>
</reference>
<dbReference type="HOGENOM" id="CLU_1958557_0_0_0"/>
<organism evidence="1 2">
    <name type="scientific">Thermotoga neapolitana (strain ATCC 49049 / DSM 4359 / NBRC 107923 / NS-E)</name>
    <dbReference type="NCBI Taxonomy" id="309803"/>
    <lineage>
        <taxon>Bacteria</taxon>
        <taxon>Thermotogati</taxon>
        <taxon>Thermotogota</taxon>
        <taxon>Thermotogae</taxon>
        <taxon>Thermotogales</taxon>
        <taxon>Thermotogaceae</taxon>
        <taxon>Thermotoga</taxon>
    </lineage>
</organism>
<dbReference type="KEGG" id="tna:CTN_1838"/>
<dbReference type="AlphaFoldDB" id="B9KAN1"/>
<evidence type="ECO:0000313" key="2">
    <source>
        <dbReference type="Proteomes" id="UP000000445"/>
    </source>
</evidence>
<evidence type="ECO:0000313" key="1">
    <source>
        <dbReference type="EMBL" id="ACM24014.1"/>
    </source>
</evidence>
<keyword evidence="2" id="KW-1185">Reference proteome</keyword>